<name>A0A833VX85_PHYIN</name>
<keyword evidence="1" id="KW-0732">Signal</keyword>
<accession>A0A833VX85</accession>
<evidence type="ECO:0000313" key="3">
    <source>
        <dbReference type="EMBL" id="KAF4135604.1"/>
    </source>
</evidence>
<evidence type="ECO:0000313" key="4">
    <source>
        <dbReference type="EMBL" id="KAF4146825.1"/>
    </source>
</evidence>
<proteinExistence type="predicted"/>
<keyword evidence="5" id="KW-1185">Reference proteome</keyword>
<dbReference type="Proteomes" id="UP000704712">
    <property type="component" value="Unassembled WGS sequence"/>
</dbReference>
<organism evidence="2 5">
    <name type="scientific">Phytophthora infestans</name>
    <name type="common">Potato late blight agent</name>
    <name type="synonym">Botrytis infestans</name>
    <dbReference type="NCBI Taxonomy" id="4787"/>
    <lineage>
        <taxon>Eukaryota</taxon>
        <taxon>Sar</taxon>
        <taxon>Stramenopiles</taxon>
        <taxon>Oomycota</taxon>
        <taxon>Peronosporomycetes</taxon>
        <taxon>Peronosporales</taxon>
        <taxon>Peronosporaceae</taxon>
        <taxon>Phytophthora</taxon>
    </lineage>
</organism>
<dbReference type="SUPFAM" id="SSF52540">
    <property type="entry name" value="P-loop containing nucleoside triphosphate hydrolases"/>
    <property type="match status" value="1"/>
</dbReference>
<reference evidence="2" key="1">
    <citation type="submission" date="2020-04" db="EMBL/GenBank/DDBJ databases">
        <title>Hybrid Assembly of Korean Phytophthora infestans isolates.</title>
        <authorList>
            <person name="Prokchorchik M."/>
            <person name="Lee Y."/>
            <person name="Seo J."/>
            <person name="Cho J.-H."/>
            <person name="Park Y.-E."/>
            <person name="Jang D.-C."/>
            <person name="Im J.-S."/>
            <person name="Choi J.-G."/>
            <person name="Park H.-J."/>
            <person name="Lee G.-B."/>
            <person name="Lee Y.-G."/>
            <person name="Hong S.-Y."/>
            <person name="Cho K."/>
            <person name="Sohn K.H."/>
        </authorList>
    </citation>
    <scope>NUCLEOTIDE SEQUENCE</scope>
    <source>
        <strain evidence="2">KR_1_A1</strain>
        <strain evidence="3">KR_2_A2</strain>
    </source>
</reference>
<feature type="signal peptide" evidence="1">
    <location>
        <begin position="1"/>
        <end position="18"/>
    </location>
</feature>
<dbReference type="CDD" id="cd00882">
    <property type="entry name" value="Ras_like_GTPase"/>
    <property type="match status" value="1"/>
</dbReference>
<feature type="chain" id="PRO_5036417839" evidence="1">
    <location>
        <begin position="19"/>
        <end position="122"/>
    </location>
</feature>
<evidence type="ECO:0000313" key="5">
    <source>
        <dbReference type="Proteomes" id="UP000602510"/>
    </source>
</evidence>
<evidence type="ECO:0000256" key="1">
    <source>
        <dbReference type="SAM" id="SignalP"/>
    </source>
</evidence>
<gene>
    <name evidence="2" type="ORF">GN244_ATG15486</name>
    <name evidence="4" type="ORF">GN958_ATG03962</name>
    <name evidence="3" type="ORF">GN958_ATG15216</name>
</gene>
<evidence type="ECO:0000313" key="2">
    <source>
        <dbReference type="EMBL" id="KAF4032554.1"/>
    </source>
</evidence>
<dbReference type="InterPro" id="IPR027417">
    <property type="entry name" value="P-loop_NTPase"/>
</dbReference>
<comment type="caution">
    <text evidence="2">The sequence shown here is derived from an EMBL/GenBank/DDBJ whole genome shotgun (WGS) entry which is preliminary data.</text>
</comment>
<dbReference type="EMBL" id="JAACNO010000556">
    <property type="protein sequence ID" value="KAF4146825.1"/>
    <property type="molecule type" value="Genomic_DNA"/>
</dbReference>
<dbReference type="Gene3D" id="3.40.50.300">
    <property type="entry name" value="P-loop containing nucleotide triphosphate hydrolases"/>
    <property type="match status" value="1"/>
</dbReference>
<dbReference type="Proteomes" id="UP000602510">
    <property type="component" value="Unassembled WGS sequence"/>
</dbReference>
<dbReference type="EMBL" id="JAACNO010002106">
    <property type="protein sequence ID" value="KAF4135604.1"/>
    <property type="molecule type" value="Genomic_DNA"/>
</dbReference>
<protein>
    <submittedName>
        <fullName evidence="2">Putative G domain-containing protein</fullName>
    </submittedName>
</protein>
<sequence>MALRAVFNLLNLVDDVIASLFPEEQRQPSNVALTISQMMNHTHHKHAQDDYLFLGNPDSGKSTLINCIVGKSISESGVSYGGGLTEIFQKHEHNGSVYMDTSSLPDCKLMKKAAAAIIEELR</sequence>
<dbReference type="AlphaFoldDB" id="A0A833VX85"/>
<dbReference type="EMBL" id="WSZM01000476">
    <property type="protein sequence ID" value="KAF4032554.1"/>
    <property type="molecule type" value="Genomic_DNA"/>
</dbReference>